<dbReference type="AlphaFoldDB" id="A0A0C9W4G3"/>
<feature type="compositionally biased region" description="Low complexity" evidence="1">
    <location>
        <begin position="1"/>
        <end position="13"/>
    </location>
</feature>
<feature type="region of interest" description="Disordered" evidence="1">
    <location>
        <begin position="212"/>
        <end position="307"/>
    </location>
</feature>
<feature type="region of interest" description="Disordered" evidence="1">
    <location>
        <begin position="371"/>
        <end position="502"/>
    </location>
</feature>
<feature type="compositionally biased region" description="Low complexity" evidence="1">
    <location>
        <begin position="135"/>
        <end position="154"/>
    </location>
</feature>
<evidence type="ECO:0000313" key="3">
    <source>
        <dbReference type="Proteomes" id="UP000053820"/>
    </source>
</evidence>
<feature type="compositionally biased region" description="Basic residues" evidence="1">
    <location>
        <begin position="102"/>
        <end position="112"/>
    </location>
</feature>
<sequence>MSTRSRQSASSSRPVTRALKATAEHDSTCAASRISISSDSATLLSPPPASAKSRSVIPLTDAASPHQTRSASAMATRSTLKRPRSPDNHLSISHIPNAPATPKHKSPNKRMKKFESDSESERPQAVIYVTSPRKPGLQQPAASAAPSGTASTQGLTVPQHLYNSNSVASPSNSSKQVVYSSQSDEMELVMPILESRDFGKVKEDVQKWRQEAFETPSSPLSEAWDAEAMEVDPPASSSSHGSPTASVGGSSPHFEDASHFRSVTTSASSTTLPETPLLASTCLPSPPDTNEAPPLPPTPQALDKESKTAKLIADIKARAFATTCSSDDEKLLEFRELDDSDDEDLDFLPTGKGKGKSSVFSVPQARNDLFSSPLSSIPSSINEPVFNSRTRSVSSRRTPQPSPSRPTRASGRNRKAAPNFRLPTTIAESSTSVRASTSATKVSTSALAVPRKKAPAPNPLDALLREKKNADKRGTSSSAVRLAEEAAKQGSRETSVDSDSDDLYERSISRLNLTDERAAWEAVQALHSSRKSSSPSGGFSDTEDVILGAREAKILGGKAGEAINKILVGDKTSKGKEKAQIARREKALGVPLWTLPSDEAMEVDSRANFVDVSFGTGHSILALLDQLYRSGDESQMSLILTSGIIGSIASGASSSVVSPLFSLALFSSPQVADAACIALRDIWALGTSCARVPFSAIAFALARLGARHSVLEELGWSMDSNTQESHFSPESRAASVKRLVALVKDAALARAFVPDEVPDVVLSMLIIALDVSTSNDLWIQLNGTVDAICNHNAKGLITHTAIHEKVMSFASKLNPVNKARLVSFFGSGGGRTRHIAQWLAYCLLVPTPALLTDQLPALEPLILLLSPDAGSGELFDVTSDETDYDDLGHYVTILTVALADIAPYVREERLITHSASIASVEGSPSKAKKPMMPLELLKRVLEVVQGKIVDTRAAHLDRSRTKAAMQRLTMRIYYERLAIKGTGSRGRASTLQAYFSPRGQ</sequence>
<accession>A0A0C9W4G3</accession>
<evidence type="ECO:0000256" key="1">
    <source>
        <dbReference type="SAM" id="MobiDB-lite"/>
    </source>
</evidence>
<reference evidence="2 3" key="1">
    <citation type="submission" date="2014-04" db="EMBL/GenBank/DDBJ databases">
        <title>Evolutionary Origins and Diversification of the Mycorrhizal Mutualists.</title>
        <authorList>
            <consortium name="DOE Joint Genome Institute"/>
            <consortium name="Mycorrhizal Genomics Consortium"/>
            <person name="Kohler A."/>
            <person name="Kuo A."/>
            <person name="Nagy L.G."/>
            <person name="Floudas D."/>
            <person name="Copeland A."/>
            <person name="Barry K.W."/>
            <person name="Cichocki N."/>
            <person name="Veneault-Fourrey C."/>
            <person name="LaButti K."/>
            <person name="Lindquist E.A."/>
            <person name="Lipzen A."/>
            <person name="Lundell T."/>
            <person name="Morin E."/>
            <person name="Murat C."/>
            <person name="Riley R."/>
            <person name="Ohm R."/>
            <person name="Sun H."/>
            <person name="Tunlid A."/>
            <person name="Henrissat B."/>
            <person name="Grigoriev I.V."/>
            <person name="Hibbett D.S."/>
            <person name="Martin F."/>
        </authorList>
    </citation>
    <scope>NUCLEOTIDE SEQUENCE [LARGE SCALE GENOMIC DNA]</scope>
    <source>
        <strain evidence="2 3">MD-312</strain>
    </source>
</reference>
<feature type="compositionally biased region" description="Low complexity" evidence="1">
    <location>
        <begin position="163"/>
        <end position="174"/>
    </location>
</feature>
<feature type="compositionally biased region" description="Basic and acidic residues" evidence="1">
    <location>
        <begin position="113"/>
        <end position="122"/>
    </location>
</feature>
<feature type="compositionally biased region" description="Basic and acidic residues" evidence="1">
    <location>
        <begin position="463"/>
        <end position="474"/>
    </location>
</feature>
<dbReference type="OrthoDB" id="5599613at2759"/>
<keyword evidence="3" id="KW-1185">Reference proteome</keyword>
<feature type="compositionally biased region" description="Low complexity" evidence="1">
    <location>
        <begin position="30"/>
        <end position="41"/>
    </location>
</feature>
<feature type="compositionally biased region" description="Polar residues" evidence="1">
    <location>
        <begin position="65"/>
        <end position="78"/>
    </location>
</feature>
<feature type="region of interest" description="Disordered" evidence="1">
    <location>
        <begin position="1"/>
        <end position="179"/>
    </location>
</feature>
<protein>
    <submittedName>
        <fullName evidence="2">Uncharacterized protein</fullName>
    </submittedName>
</protein>
<feature type="compositionally biased region" description="Low complexity" evidence="1">
    <location>
        <begin position="233"/>
        <end position="246"/>
    </location>
</feature>
<organism evidence="2 3">
    <name type="scientific">Hydnomerulius pinastri MD-312</name>
    <dbReference type="NCBI Taxonomy" id="994086"/>
    <lineage>
        <taxon>Eukaryota</taxon>
        <taxon>Fungi</taxon>
        <taxon>Dikarya</taxon>
        <taxon>Basidiomycota</taxon>
        <taxon>Agaricomycotina</taxon>
        <taxon>Agaricomycetes</taxon>
        <taxon>Agaricomycetidae</taxon>
        <taxon>Boletales</taxon>
        <taxon>Boletales incertae sedis</taxon>
        <taxon>Leucogyrophana</taxon>
    </lineage>
</organism>
<name>A0A0C9W4G3_9AGAM</name>
<dbReference type="HOGENOM" id="CLU_009595_0_0_1"/>
<proteinExistence type="predicted"/>
<feature type="compositionally biased region" description="Polar residues" evidence="1">
    <location>
        <begin position="261"/>
        <end position="273"/>
    </location>
</feature>
<gene>
    <name evidence="2" type="ORF">HYDPIDRAFT_116117</name>
</gene>
<dbReference type="EMBL" id="KN839863">
    <property type="protein sequence ID" value="KIJ61348.1"/>
    <property type="molecule type" value="Genomic_DNA"/>
</dbReference>
<feature type="compositionally biased region" description="Low complexity" evidence="1">
    <location>
        <begin position="388"/>
        <end position="399"/>
    </location>
</feature>
<feature type="compositionally biased region" description="Basic and acidic residues" evidence="1">
    <location>
        <begin position="482"/>
        <end position="495"/>
    </location>
</feature>
<feature type="compositionally biased region" description="Low complexity" evidence="1">
    <location>
        <begin position="429"/>
        <end position="449"/>
    </location>
</feature>
<evidence type="ECO:0000313" key="2">
    <source>
        <dbReference type="EMBL" id="KIJ61348.1"/>
    </source>
</evidence>
<feature type="compositionally biased region" description="Low complexity" evidence="1">
    <location>
        <begin position="371"/>
        <end position="381"/>
    </location>
</feature>
<dbReference type="Proteomes" id="UP000053820">
    <property type="component" value="Unassembled WGS sequence"/>
</dbReference>